<organism evidence="1 2">
    <name type="scientific">Candidatus Magnetobacterium bavaricum</name>
    <dbReference type="NCBI Taxonomy" id="29290"/>
    <lineage>
        <taxon>Bacteria</taxon>
        <taxon>Pseudomonadati</taxon>
        <taxon>Nitrospirota</taxon>
        <taxon>Thermodesulfovibrionia</taxon>
        <taxon>Thermodesulfovibrionales</taxon>
        <taxon>Candidatus Magnetobacteriaceae</taxon>
        <taxon>Candidatus Magnetobacterium</taxon>
    </lineage>
</organism>
<feature type="non-terminal residue" evidence="1">
    <location>
        <position position="80"/>
    </location>
</feature>
<dbReference type="AlphaFoldDB" id="A0A0F3GNV6"/>
<evidence type="ECO:0000313" key="1">
    <source>
        <dbReference type="EMBL" id="KJU82353.1"/>
    </source>
</evidence>
<proteinExistence type="predicted"/>
<keyword evidence="2" id="KW-1185">Reference proteome</keyword>
<protein>
    <submittedName>
        <fullName evidence="1">Membrane or secreted protein</fullName>
    </submittedName>
</protein>
<name>A0A0F3GNV6_9BACT</name>
<dbReference type="Proteomes" id="UP000033423">
    <property type="component" value="Unassembled WGS sequence"/>
</dbReference>
<reference evidence="1 2" key="1">
    <citation type="submission" date="2015-02" db="EMBL/GenBank/DDBJ databases">
        <title>Single-cell genomics of uncultivated deep-branching MTB reveals a conserved set of magnetosome genes.</title>
        <authorList>
            <person name="Kolinko S."/>
            <person name="Richter M."/>
            <person name="Glockner F.O."/>
            <person name="Brachmann A."/>
            <person name="Schuler D."/>
        </authorList>
    </citation>
    <scope>NUCLEOTIDE SEQUENCE [LARGE SCALE GENOMIC DNA]</scope>
    <source>
        <strain evidence="1">TM-1</strain>
    </source>
</reference>
<evidence type="ECO:0000313" key="2">
    <source>
        <dbReference type="Proteomes" id="UP000033423"/>
    </source>
</evidence>
<dbReference type="EMBL" id="LACI01002346">
    <property type="protein sequence ID" value="KJU82353.1"/>
    <property type="molecule type" value="Genomic_DNA"/>
</dbReference>
<comment type="caution">
    <text evidence="1">The sequence shown here is derived from an EMBL/GenBank/DDBJ whole genome shotgun (WGS) entry which is preliminary data.</text>
</comment>
<accession>A0A0F3GNV6</accession>
<gene>
    <name evidence="1" type="ORF">MBAV_005443</name>
</gene>
<sequence length="80" mass="9319">MNKISYKLSLYFLLFSLFLWGAVYLSVSIGTKALERSIIDNHIDIDTKYMELITHDLTNTIDFYRRYTSDVLLGQFVDAS</sequence>